<gene>
    <name evidence="1" type="ORF">JW744_00445</name>
</gene>
<protein>
    <submittedName>
        <fullName evidence="1">Uncharacterized protein</fullName>
    </submittedName>
</protein>
<accession>A0A939C6S2</accession>
<name>A0A939C6S2_9ARCH</name>
<sequence>MVSDEQDDTIKLPQVRTAKDKTIAETAVHVLSREWPLPLKSLHWKLRNEHGKEVSFQATHKALNKLVSQNILLKEERNYKLNIEWLEQLIRFGAQTKQAYLEKEKLETKTGELRKQWD</sequence>
<dbReference type="Proteomes" id="UP000809243">
    <property type="component" value="Unassembled WGS sequence"/>
</dbReference>
<proteinExistence type="predicted"/>
<comment type="caution">
    <text evidence="1">The sequence shown here is derived from an EMBL/GenBank/DDBJ whole genome shotgun (WGS) entry which is preliminary data.</text>
</comment>
<organism evidence="1 2">
    <name type="scientific">Candidatus Iainarchaeum sp</name>
    <dbReference type="NCBI Taxonomy" id="3101447"/>
    <lineage>
        <taxon>Archaea</taxon>
        <taxon>Candidatus Iainarchaeota</taxon>
        <taxon>Candidatus Iainarchaeia</taxon>
        <taxon>Candidatus Iainarchaeales</taxon>
        <taxon>Candidatus Iainarchaeaceae</taxon>
        <taxon>Candidatus Iainarchaeum</taxon>
    </lineage>
</organism>
<reference evidence="1" key="1">
    <citation type="submission" date="2021-01" db="EMBL/GenBank/DDBJ databases">
        <title>Active Sulfur Cycling in an Early Earth Analoge.</title>
        <authorList>
            <person name="Hahn C.R."/>
            <person name="Youssef N.H."/>
            <person name="Elshahed M."/>
        </authorList>
    </citation>
    <scope>NUCLEOTIDE SEQUENCE</scope>
    <source>
        <strain evidence="1">Zod_Metabat.1151</strain>
    </source>
</reference>
<dbReference type="AlphaFoldDB" id="A0A939C6S2"/>
<dbReference type="EMBL" id="JAFGDB010000006">
    <property type="protein sequence ID" value="MBN2066919.1"/>
    <property type="molecule type" value="Genomic_DNA"/>
</dbReference>
<evidence type="ECO:0000313" key="2">
    <source>
        <dbReference type="Proteomes" id="UP000809243"/>
    </source>
</evidence>
<evidence type="ECO:0000313" key="1">
    <source>
        <dbReference type="EMBL" id="MBN2066919.1"/>
    </source>
</evidence>